<dbReference type="EMBL" id="MU865939">
    <property type="protein sequence ID" value="KAK4449117.1"/>
    <property type="molecule type" value="Genomic_DNA"/>
</dbReference>
<evidence type="ECO:0000256" key="1">
    <source>
        <dbReference type="SAM" id="Coils"/>
    </source>
</evidence>
<proteinExistence type="predicted"/>
<feature type="compositionally biased region" description="Pro residues" evidence="2">
    <location>
        <begin position="337"/>
        <end position="350"/>
    </location>
</feature>
<evidence type="ECO:0000313" key="4">
    <source>
        <dbReference type="Proteomes" id="UP001321760"/>
    </source>
</evidence>
<feature type="region of interest" description="Disordered" evidence="2">
    <location>
        <begin position="251"/>
        <end position="281"/>
    </location>
</feature>
<feature type="compositionally biased region" description="Polar residues" evidence="2">
    <location>
        <begin position="420"/>
        <end position="438"/>
    </location>
</feature>
<feature type="compositionally biased region" description="Polar residues" evidence="2">
    <location>
        <begin position="359"/>
        <end position="380"/>
    </location>
</feature>
<dbReference type="Proteomes" id="UP001321760">
    <property type="component" value="Unassembled WGS sequence"/>
</dbReference>
<organism evidence="3 4">
    <name type="scientific">Podospora aff. communis PSN243</name>
    <dbReference type="NCBI Taxonomy" id="3040156"/>
    <lineage>
        <taxon>Eukaryota</taxon>
        <taxon>Fungi</taxon>
        <taxon>Dikarya</taxon>
        <taxon>Ascomycota</taxon>
        <taxon>Pezizomycotina</taxon>
        <taxon>Sordariomycetes</taxon>
        <taxon>Sordariomycetidae</taxon>
        <taxon>Sordariales</taxon>
        <taxon>Podosporaceae</taxon>
        <taxon>Podospora</taxon>
    </lineage>
</organism>
<feature type="compositionally biased region" description="Polar residues" evidence="2">
    <location>
        <begin position="393"/>
        <end position="402"/>
    </location>
</feature>
<sequence>MSTPRLNFLAPARDASSSPPTGRILDRQIGARGASSSFSSNLARKPSPSPRKATPSGKSVRQMASFFETGRDSSPPLPPSSLLLPIKPREDRSVSGATSASAYSVASSATNGTKSDANAELAVKQPVFSSSYATRNFSRPTTKPSFAPPSFVGLITNEYAAEEDSLTLLNYKAYFNNRPLGRCLDQIEKKEEDAAKHRAEVEAKKKKTVEKEKERAHNLKRSATLQYIMSASTPVERLDKLMESLQALDLEAGHKDDEEYGDETLKSTSMEKQEGRRDAGELWIDEDEIYGIQIQRAGMQQEDVHPLGEEMGRDDYEDATLTPRAALPSASSVSQLPAPPAPTQSPPSPPRDAAHRPYSLNQPSEPFPNLSSPSIQSSQLGEYAGYGGLRPTTPITPASHFTSPDDMYPEPELPHIRWAQPSTPSLTATENDTDSYTSRGRFEHDNHGGRRTGSMPRMKSSDTTMTVWPSVPFSIPYNQSNSSSFTHIPSPLGITSNYPSSDCRLPIASQFARTDLTSSTLGRKTTEQKMSEIDAYLADSDDEKAAAMRKKLKAKESRGRLRPAATAGRNIAKSGINSVARATHRLLDKVDHMLR</sequence>
<evidence type="ECO:0000313" key="3">
    <source>
        <dbReference type="EMBL" id="KAK4449117.1"/>
    </source>
</evidence>
<feature type="compositionally biased region" description="Low complexity" evidence="2">
    <location>
        <begin position="94"/>
        <end position="110"/>
    </location>
</feature>
<feature type="compositionally biased region" description="Basic and acidic residues" evidence="2">
    <location>
        <begin position="302"/>
        <end position="314"/>
    </location>
</feature>
<gene>
    <name evidence="3" type="ORF">QBC34DRAFT_425860</name>
</gene>
<dbReference type="AlphaFoldDB" id="A0AAV9GLR6"/>
<feature type="coiled-coil region" evidence="1">
    <location>
        <begin position="180"/>
        <end position="214"/>
    </location>
</feature>
<feature type="region of interest" description="Disordered" evidence="2">
    <location>
        <begin position="1"/>
        <end position="111"/>
    </location>
</feature>
<reference evidence="3" key="1">
    <citation type="journal article" date="2023" name="Mol. Phylogenet. Evol.">
        <title>Genome-scale phylogeny and comparative genomics of the fungal order Sordariales.</title>
        <authorList>
            <person name="Hensen N."/>
            <person name="Bonometti L."/>
            <person name="Westerberg I."/>
            <person name="Brannstrom I.O."/>
            <person name="Guillou S."/>
            <person name="Cros-Aarteil S."/>
            <person name="Calhoun S."/>
            <person name="Haridas S."/>
            <person name="Kuo A."/>
            <person name="Mondo S."/>
            <person name="Pangilinan J."/>
            <person name="Riley R."/>
            <person name="LaButti K."/>
            <person name="Andreopoulos B."/>
            <person name="Lipzen A."/>
            <person name="Chen C."/>
            <person name="Yan M."/>
            <person name="Daum C."/>
            <person name="Ng V."/>
            <person name="Clum A."/>
            <person name="Steindorff A."/>
            <person name="Ohm R.A."/>
            <person name="Martin F."/>
            <person name="Silar P."/>
            <person name="Natvig D.O."/>
            <person name="Lalanne C."/>
            <person name="Gautier V."/>
            <person name="Ament-Velasquez S.L."/>
            <person name="Kruys A."/>
            <person name="Hutchinson M.I."/>
            <person name="Powell A.J."/>
            <person name="Barry K."/>
            <person name="Miller A.N."/>
            <person name="Grigoriev I.V."/>
            <person name="Debuchy R."/>
            <person name="Gladieux P."/>
            <person name="Hiltunen Thoren M."/>
            <person name="Johannesson H."/>
        </authorList>
    </citation>
    <scope>NUCLEOTIDE SEQUENCE</scope>
    <source>
        <strain evidence="3">PSN243</strain>
    </source>
</reference>
<name>A0AAV9GLR6_9PEZI</name>
<protein>
    <submittedName>
        <fullName evidence="3">Uncharacterized protein</fullName>
    </submittedName>
</protein>
<accession>A0AAV9GLR6</accession>
<evidence type="ECO:0000256" key="2">
    <source>
        <dbReference type="SAM" id="MobiDB-lite"/>
    </source>
</evidence>
<keyword evidence="1" id="KW-0175">Coiled coil</keyword>
<keyword evidence="4" id="KW-1185">Reference proteome</keyword>
<reference evidence="3" key="2">
    <citation type="submission" date="2023-05" db="EMBL/GenBank/DDBJ databases">
        <authorList>
            <consortium name="Lawrence Berkeley National Laboratory"/>
            <person name="Steindorff A."/>
            <person name="Hensen N."/>
            <person name="Bonometti L."/>
            <person name="Westerberg I."/>
            <person name="Brannstrom I.O."/>
            <person name="Guillou S."/>
            <person name="Cros-Aarteil S."/>
            <person name="Calhoun S."/>
            <person name="Haridas S."/>
            <person name="Kuo A."/>
            <person name="Mondo S."/>
            <person name="Pangilinan J."/>
            <person name="Riley R."/>
            <person name="Labutti K."/>
            <person name="Andreopoulos B."/>
            <person name="Lipzen A."/>
            <person name="Chen C."/>
            <person name="Yanf M."/>
            <person name="Daum C."/>
            <person name="Ng V."/>
            <person name="Clum A."/>
            <person name="Ohm R."/>
            <person name="Martin F."/>
            <person name="Silar P."/>
            <person name="Natvig D."/>
            <person name="Lalanne C."/>
            <person name="Gautier V."/>
            <person name="Ament-Velasquez S.L."/>
            <person name="Kruys A."/>
            <person name="Hutchinson M.I."/>
            <person name="Powell A.J."/>
            <person name="Barry K."/>
            <person name="Miller A.N."/>
            <person name="Grigoriev I.V."/>
            <person name="Debuchy R."/>
            <person name="Gladieux P."/>
            <person name="Thoren M.H."/>
            <person name="Johannesson H."/>
        </authorList>
    </citation>
    <scope>NUCLEOTIDE SEQUENCE</scope>
    <source>
        <strain evidence="3">PSN243</strain>
    </source>
</reference>
<feature type="compositionally biased region" description="Basic and acidic residues" evidence="2">
    <location>
        <begin position="251"/>
        <end position="280"/>
    </location>
</feature>
<feature type="region of interest" description="Disordered" evidence="2">
    <location>
        <begin position="294"/>
        <end position="463"/>
    </location>
</feature>
<comment type="caution">
    <text evidence="3">The sequence shown here is derived from an EMBL/GenBank/DDBJ whole genome shotgun (WGS) entry which is preliminary data.</text>
</comment>